<evidence type="ECO:0000313" key="2">
    <source>
        <dbReference type="EMBL" id="KAK1362303.1"/>
    </source>
</evidence>
<proteinExistence type="predicted"/>
<protein>
    <submittedName>
        <fullName evidence="2">Uncharacterized protein</fullName>
    </submittedName>
</protein>
<reference evidence="2" key="1">
    <citation type="submission" date="2023-02" db="EMBL/GenBank/DDBJ databases">
        <title>Genome of toxic invasive species Heracleum sosnowskyi carries increased number of genes despite the absence of recent whole-genome duplications.</title>
        <authorList>
            <person name="Schelkunov M."/>
            <person name="Shtratnikova V."/>
            <person name="Makarenko M."/>
            <person name="Klepikova A."/>
            <person name="Omelchenko D."/>
            <person name="Novikova G."/>
            <person name="Obukhova E."/>
            <person name="Bogdanov V."/>
            <person name="Penin A."/>
            <person name="Logacheva M."/>
        </authorList>
    </citation>
    <scope>NUCLEOTIDE SEQUENCE</scope>
    <source>
        <strain evidence="2">Hsosn_3</strain>
        <tissue evidence="2">Leaf</tissue>
    </source>
</reference>
<dbReference type="PANTHER" id="PTHR37614:SF2">
    <property type="entry name" value="OS02G0121400 PROTEIN"/>
    <property type="match status" value="1"/>
</dbReference>
<dbReference type="Proteomes" id="UP001237642">
    <property type="component" value="Unassembled WGS sequence"/>
</dbReference>
<keyword evidence="3" id="KW-1185">Reference proteome</keyword>
<organism evidence="2 3">
    <name type="scientific">Heracleum sosnowskyi</name>
    <dbReference type="NCBI Taxonomy" id="360622"/>
    <lineage>
        <taxon>Eukaryota</taxon>
        <taxon>Viridiplantae</taxon>
        <taxon>Streptophyta</taxon>
        <taxon>Embryophyta</taxon>
        <taxon>Tracheophyta</taxon>
        <taxon>Spermatophyta</taxon>
        <taxon>Magnoliopsida</taxon>
        <taxon>eudicotyledons</taxon>
        <taxon>Gunneridae</taxon>
        <taxon>Pentapetalae</taxon>
        <taxon>asterids</taxon>
        <taxon>campanulids</taxon>
        <taxon>Apiales</taxon>
        <taxon>Apiaceae</taxon>
        <taxon>Apioideae</taxon>
        <taxon>apioid superclade</taxon>
        <taxon>Tordylieae</taxon>
        <taxon>Tordyliinae</taxon>
        <taxon>Heracleum</taxon>
    </lineage>
</organism>
<comment type="caution">
    <text evidence="2">The sequence shown here is derived from an EMBL/GenBank/DDBJ whole genome shotgun (WGS) entry which is preliminary data.</text>
</comment>
<name>A0AAD8H9B5_9APIA</name>
<feature type="region of interest" description="Disordered" evidence="1">
    <location>
        <begin position="79"/>
        <end position="103"/>
    </location>
</feature>
<evidence type="ECO:0000313" key="3">
    <source>
        <dbReference type="Proteomes" id="UP001237642"/>
    </source>
</evidence>
<gene>
    <name evidence="2" type="ORF">POM88_046777</name>
</gene>
<reference evidence="2" key="2">
    <citation type="submission" date="2023-05" db="EMBL/GenBank/DDBJ databases">
        <authorList>
            <person name="Schelkunov M.I."/>
        </authorList>
    </citation>
    <scope>NUCLEOTIDE SEQUENCE</scope>
    <source>
        <strain evidence="2">Hsosn_3</strain>
        <tissue evidence="2">Leaf</tissue>
    </source>
</reference>
<evidence type="ECO:0000256" key="1">
    <source>
        <dbReference type="SAM" id="MobiDB-lite"/>
    </source>
</evidence>
<dbReference type="PANTHER" id="PTHR37614">
    <property type="entry name" value="OS02G0121400 PROTEIN"/>
    <property type="match status" value="1"/>
</dbReference>
<sequence length="175" mass="19904">MRNSNRSTQVWASEKEYEVAEILLNLPQLFSCSSPSFRIASLLSTSCWGSFNNKRRRSAIEDDDEEVAVVNKDIQATTPLNRAVTPSPSPHRGLNTPRRNNGCKIKTTKEDLQKKIEELTQCRDSLKRGVAKVGEYYDQLLTENSFLKAKRQHQLRKCYVKEGKTKITNGLKNGD</sequence>
<accession>A0AAD8H9B5</accession>
<dbReference type="AlphaFoldDB" id="A0AAD8H9B5"/>
<dbReference type="EMBL" id="JAUIZM010000010">
    <property type="protein sequence ID" value="KAK1362303.1"/>
    <property type="molecule type" value="Genomic_DNA"/>
</dbReference>